<reference evidence="4" key="2">
    <citation type="submission" date="2012-11" db="EMBL/GenBank/DDBJ databases">
        <authorList>
            <person name="Kuo A."/>
            <person name="Curtis B.A."/>
            <person name="Tanifuji G."/>
            <person name="Burki F."/>
            <person name="Gruber A."/>
            <person name="Irimia M."/>
            <person name="Maruyama S."/>
            <person name="Arias M.C."/>
            <person name="Ball S.G."/>
            <person name="Gile G.H."/>
            <person name="Hirakawa Y."/>
            <person name="Hopkins J.F."/>
            <person name="Rensing S.A."/>
            <person name="Schmutz J."/>
            <person name="Symeonidi A."/>
            <person name="Elias M."/>
            <person name="Eveleigh R.J."/>
            <person name="Herman E.K."/>
            <person name="Klute M.J."/>
            <person name="Nakayama T."/>
            <person name="Obornik M."/>
            <person name="Reyes-Prieto A."/>
            <person name="Armbrust E.V."/>
            <person name="Aves S.J."/>
            <person name="Beiko R.G."/>
            <person name="Coutinho P."/>
            <person name="Dacks J.B."/>
            <person name="Durnford D.G."/>
            <person name="Fast N.M."/>
            <person name="Green B.R."/>
            <person name="Grisdale C."/>
            <person name="Hempe F."/>
            <person name="Henrissat B."/>
            <person name="Hoppner M.P."/>
            <person name="Ishida K.-I."/>
            <person name="Kim E."/>
            <person name="Koreny L."/>
            <person name="Kroth P.G."/>
            <person name="Liu Y."/>
            <person name="Malik S.-B."/>
            <person name="Maier U.G."/>
            <person name="McRose D."/>
            <person name="Mock T."/>
            <person name="Neilson J.A."/>
            <person name="Onodera N.T."/>
            <person name="Poole A.M."/>
            <person name="Pritham E.J."/>
            <person name="Richards T.A."/>
            <person name="Rocap G."/>
            <person name="Roy S.W."/>
            <person name="Sarai C."/>
            <person name="Schaack S."/>
            <person name="Shirato S."/>
            <person name="Slamovits C.H."/>
            <person name="Spencer D.F."/>
            <person name="Suzuki S."/>
            <person name="Worden A.Z."/>
            <person name="Zauner S."/>
            <person name="Barry K."/>
            <person name="Bell C."/>
            <person name="Bharti A.K."/>
            <person name="Crow J.A."/>
            <person name="Grimwood J."/>
            <person name="Kramer R."/>
            <person name="Lindquist E."/>
            <person name="Lucas S."/>
            <person name="Salamov A."/>
            <person name="McFadden G.I."/>
            <person name="Lane C.E."/>
            <person name="Keeling P.J."/>
            <person name="Gray M.W."/>
            <person name="Grigoriev I.V."/>
            <person name="Archibald J.M."/>
        </authorList>
    </citation>
    <scope>NUCLEOTIDE SEQUENCE</scope>
    <source>
        <strain evidence="4">CCMP2712</strain>
    </source>
</reference>
<feature type="domain" description="IPT/TIG" evidence="1">
    <location>
        <begin position="1"/>
        <end position="71"/>
    </location>
</feature>
<reference evidence="3" key="3">
    <citation type="submission" date="2015-06" db="UniProtKB">
        <authorList>
            <consortium name="EnsemblProtists"/>
        </authorList>
    </citation>
    <scope>IDENTIFICATION</scope>
</reference>
<name>L1J1D8_GUITC</name>
<evidence type="ECO:0000313" key="4">
    <source>
        <dbReference type="Proteomes" id="UP000011087"/>
    </source>
</evidence>
<dbReference type="KEGG" id="gtt:GUITHDRAFT_47343"/>
<dbReference type="SUPFAM" id="SSF81296">
    <property type="entry name" value="E set domains"/>
    <property type="match status" value="1"/>
</dbReference>
<evidence type="ECO:0000313" key="2">
    <source>
        <dbReference type="EMBL" id="EKX41900.1"/>
    </source>
</evidence>
<dbReference type="PaxDb" id="55529-EKX41900"/>
<protein>
    <recommendedName>
        <fullName evidence="1">IPT/TIG domain-containing protein</fullName>
    </recommendedName>
</protein>
<feature type="non-terminal residue" evidence="2">
    <location>
        <position position="79"/>
    </location>
</feature>
<dbReference type="InterPro" id="IPR013783">
    <property type="entry name" value="Ig-like_fold"/>
</dbReference>
<dbReference type="Proteomes" id="UP000011087">
    <property type="component" value="Unassembled WGS sequence"/>
</dbReference>
<dbReference type="InterPro" id="IPR014756">
    <property type="entry name" value="Ig_E-set"/>
</dbReference>
<accession>L1J1D8</accession>
<evidence type="ECO:0000313" key="3">
    <source>
        <dbReference type="EnsemblProtists" id="EKX41900"/>
    </source>
</evidence>
<dbReference type="Gene3D" id="2.60.40.10">
    <property type="entry name" value="Immunoglobulins"/>
    <property type="match status" value="1"/>
</dbReference>
<proteinExistence type="predicted"/>
<dbReference type="HOGENOM" id="CLU_2613335_0_0_1"/>
<gene>
    <name evidence="2" type="ORF">GUITHDRAFT_47343</name>
</gene>
<dbReference type="EnsemblProtists" id="EKX41900">
    <property type="protein sequence ID" value="EKX41900"/>
    <property type="gene ID" value="GUITHDRAFT_47343"/>
</dbReference>
<dbReference type="InterPro" id="IPR002909">
    <property type="entry name" value="IPT_dom"/>
</dbReference>
<dbReference type="GeneID" id="17298528"/>
<dbReference type="RefSeq" id="XP_005828880.1">
    <property type="nucleotide sequence ID" value="XM_005828823.1"/>
</dbReference>
<sequence>ITSIIPSYGLEFGGTSVFLTGSNFINSTDLSCRFGSITITAVFLAPDTVFCISPAQAPGAVELSASNNGHIYNTARLLF</sequence>
<dbReference type="EMBL" id="JH993020">
    <property type="protein sequence ID" value="EKX41900.1"/>
    <property type="molecule type" value="Genomic_DNA"/>
</dbReference>
<dbReference type="Pfam" id="PF01833">
    <property type="entry name" value="TIG"/>
    <property type="match status" value="1"/>
</dbReference>
<dbReference type="AlphaFoldDB" id="L1J1D8"/>
<feature type="non-terminal residue" evidence="2">
    <location>
        <position position="1"/>
    </location>
</feature>
<evidence type="ECO:0000259" key="1">
    <source>
        <dbReference type="Pfam" id="PF01833"/>
    </source>
</evidence>
<keyword evidence="4" id="KW-1185">Reference proteome</keyword>
<dbReference type="OrthoDB" id="124527at2759"/>
<dbReference type="CDD" id="cd00102">
    <property type="entry name" value="IPT"/>
    <property type="match status" value="1"/>
</dbReference>
<organism evidence="2">
    <name type="scientific">Guillardia theta (strain CCMP2712)</name>
    <name type="common">Cryptophyte</name>
    <dbReference type="NCBI Taxonomy" id="905079"/>
    <lineage>
        <taxon>Eukaryota</taxon>
        <taxon>Cryptophyceae</taxon>
        <taxon>Pyrenomonadales</taxon>
        <taxon>Geminigeraceae</taxon>
        <taxon>Guillardia</taxon>
    </lineage>
</organism>
<reference evidence="2 4" key="1">
    <citation type="journal article" date="2012" name="Nature">
        <title>Algal genomes reveal evolutionary mosaicism and the fate of nucleomorphs.</title>
        <authorList>
            <consortium name="DOE Joint Genome Institute"/>
            <person name="Curtis B.A."/>
            <person name="Tanifuji G."/>
            <person name="Burki F."/>
            <person name="Gruber A."/>
            <person name="Irimia M."/>
            <person name="Maruyama S."/>
            <person name="Arias M.C."/>
            <person name="Ball S.G."/>
            <person name="Gile G.H."/>
            <person name="Hirakawa Y."/>
            <person name="Hopkins J.F."/>
            <person name="Kuo A."/>
            <person name="Rensing S.A."/>
            <person name="Schmutz J."/>
            <person name="Symeonidi A."/>
            <person name="Elias M."/>
            <person name="Eveleigh R.J."/>
            <person name="Herman E.K."/>
            <person name="Klute M.J."/>
            <person name="Nakayama T."/>
            <person name="Obornik M."/>
            <person name="Reyes-Prieto A."/>
            <person name="Armbrust E.V."/>
            <person name="Aves S.J."/>
            <person name="Beiko R.G."/>
            <person name="Coutinho P."/>
            <person name="Dacks J.B."/>
            <person name="Durnford D.G."/>
            <person name="Fast N.M."/>
            <person name="Green B.R."/>
            <person name="Grisdale C.J."/>
            <person name="Hempel F."/>
            <person name="Henrissat B."/>
            <person name="Hoppner M.P."/>
            <person name="Ishida K."/>
            <person name="Kim E."/>
            <person name="Koreny L."/>
            <person name="Kroth P.G."/>
            <person name="Liu Y."/>
            <person name="Malik S.B."/>
            <person name="Maier U.G."/>
            <person name="McRose D."/>
            <person name="Mock T."/>
            <person name="Neilson J.A."/>
            <person name="Onodera N.T."/>
            <person name="Poole A.M."/>
            <person name="Pritham E.J."/>
            <person name="Richards T.A."/>
            <person name="Rocap G."/>
            <person name="Roy S.W."/>
            <person name="Sarai C."/>
            <person name="Schaack S."/>
            <person name="Shirato S."/>
            <person name="Slamovits C.H."/>
            <person name="Spencer D.F."/>
            <person name="Suzuki S."/>
            <person name="Worden A.Z."/>
            <person name="Zauner S."/>
            <person name="Barry K."/>
            <person name="Bell C."/>
            <person name="Bharti A.K."/>
            <person name="Crow J.A."/>
            <person name="Grimwood J."/>
            <person name="Kramer R."/>
            <person name="Lindquist E."/>
            <person name="Lucas S."/>
            <person name="Salamov A."/>
            <person name="McFadden G.I."/>
            <person name="Lane C.E."/>
            <person name="Keeling P.J."/>
            <person name="Gray M.W."/>
            <person name="Grigoriev I.V."/>
            <person name="Archibald J.M."/>
        </authorList>
    </citation>
    <scope>NUCLEOTIDE SEQUENCE</scope>
    <source>
        <strain evidence="2 4">CCMP2712</strain>
    </source>
</reference>